<reference evidence="6" key="1">
    <citation type="submission" date="2022-03" db="EMBL/GenBank/DDBJ databases">
        <authorList>
            <person name="Lindestad O."/>
        </authorList>
    </citation>
    <scope>NUCLEOTIDE SEQUENCE</scope>
</reference>
<dbReference type="InterPro" id="IPR006619">
    <property type="entry name" value="PGRP_domain_met/bac"/>
</dbReference>
<keyword evidence="7" id="KW-1185">Reference proteome</keyword>
<dbReference type="Proteomes" id="UP000838756">
    <property type="component" value="Unassembled WGS sequence"/>
</dbReference>
<dbReference type="SUPFAM" id="SSF55846">
    <property type="entry name" value="N-acetylmuramoyl-L-alanine amidase-like"/>
    <property type="match status" value="1"/>
</dbReference>
<gene>
    <name evidence="6" type="primary">jg26736</name>
    <name evidence="6" type="ORF">PAEG_LOCUS12918</name>
</gene>
<dbReference type="InterPro" id="IPR015510">
    <property type="entry name" value="PGRP"/>
</dbReference>
<sequence>MWDSNGVVPAGGHRVDPVSDVAVLDERAIAAAVPAPHIETVNVSKSSKVHVGTKVVCITQNVHNKEMLKGLNETWYLRRDEWQAMPSYGEDFLKLPIGFVIIGHSAANNCEQRYRCIEAMLEVQRDHMRRGFSDIGPNFLVGGNGDVFEGRGANVFGAMVTSWNRRSISIMFLGNYVLFKPIEVQFNHTSILLDTLVREGVLKPDYILYGQCQLLPLTVSPGPLLVSELKRFPHWNNTGKNECLPG</sequence>
<dbReference type="SMART" id="SM00701">
    <property type="entry name" value="PGRP"/>
    <property type="match status" value="1"/>
</dbReference>
<dbReference type="GO" id="GO:0045087">
    <property type="term" value="P:innate immune response"/>
    <property type="evidence" value="ECO:0007669"/>
    <property type="project" value="UniProtKB-KW"/>
</dbReference>
<dbReference type="Gene3D" id="3.40.80.10">
    <property type="entry name" value="Peptidoglycan recognition protein-like"/>
    <property type="match status" value="1"/>
</dbReference>
<proteinExistence type="inferred from homology"/>
<dbReference type="Pfam" id="PF01510">
    <property type="entry name" value="Amidase_2"/>
    <property type="match status" value="1"/>
</dbReference>
<evidence type="ECO:0000256" key="1">
    <source>
        <dbReference type="ARBA" id="ARBA00007553"/>
    </source>
</evidence>
<keyword evidence="3" id="KW-0391">Immunity</keyword>
<evidence type="ECO:0000259" key="4">
    <source>
        <dbReference type="SMART" id="SM00644"/>
    </source>
</evidence>
<protein>
    <submittedName>
        <fullName evidence="6">Jg26736 protein</fullName>
    </submittedName>
</protein>
<name>A0A8S4REG1_9NEOP</name>
<accession>A0A8S4REG1</accession>
<dbReference type="CDD" id="cd06583">
    <property type="entry name" value="PGRP"/>
    <property type="match status" value="1"/>
</dbReference>
<dbReference type="PANTHER" id="PTHR11022:SF41">
    <property type="entry name" value="PEPTIDOGLYCAN-RECOGNITION PROTEIN LC-RELATED"/>
    <property type="match status" value="1"/>
</dbReference>
<evidence type="ECO:0000259" key="5">
    <source>
        <dbReference type="SMART" id="SM00701"/>
    </source>
</evidence>
<organism evidence="6 7">
    <name type="scientific">Pararge aegeria aegeria</name>
    <dbReference type="NCBI Taxonomy" id="348720"/>
    <lineage>
        <taxon>Eukaryota</taxon>
        <taxon>Metazoa</taxon>
        <taxon>Ecdysozoa</taxon>
        <taxon>Arthropoda</taxon>
        <taxon>Hexapoda</taxon>
        <taxon>Insecta</taxon>
        <taxon>Pterygota</taxon>
        <taxon>Neoptera</taxon>
        <taxon>Endopterygota</taxon>
        <taxon>Lepidoptera</taxon>
        <taxon>Glossata</taxon>
        <taxon>Ditrysia</taxon>
        <taxon>Papilionoidea</taxon>
        <taxon>Nymphalidae</taxon>
        <taxon>Satyrinae</taxon>
        <taxon>Satyrini</taxon>
        <taxon>Parargina</taxon>
        <taxon>Pararge</taxon>
    </lineage>
</organism>
<dbReference type="AlphaFoldDB" id="A0A8S4REG1"/>
<dbReference type="SMART" id="SM00644">
    <property type="entry name" value="Ami_2"/>
    <property type="match status" value="1"/>
</dbReference>
<dbReference type="GO" id="GO:0009253">
    <property type="term" value="P:peptidoglycan catabolic process"/>
    <property type="evidence" value="ECO:0007669"/>
    <property type="project" value="InterPro"/>
</dbReference>
<dbReference type="GO" id="GO:0008745">
    <property type="term" value="F:N-acetylmuramoyl-L-alanine amidase activity"/>
    <property type="evidence" value="ECO:0007669"/>
    <property type="project" value="InterPro"/>
</dbReference>
<evidence type="ECO:0000256" key="2">
    <source>
        <dbReference type="ARBA" id="ARBA00022588"/>
    </source>
</evidence>
<evidence type="ECO:0000313" key="6">
    <source>
        <dbReference type="EMBL" id="CAH2235248.1"/>
    </source>
</evidence>
<feature type="domain" description="Peptidoglycan recognition protein family" evidence="5">
    <location>
        <begin position="77"/>
        <end position="215"/>
    </location>
</feature>
<dbReference type="OrthoDB" id="10001926at2759"/>
<keyword evidence="2" id="KW-0399">Innate immunity</keyword>
<dbReference type="InterPro" id="IPR036505">
    <property type="entry name" value="Amidase/PGRP_sf"/>
</dbReference>
<comment type="caution">
    <text evidence="6">The sequence shown here is derived from an EMBL/GenBank/DDBJ whole genome shotgun (WGS) entry which is preliminary data.</text>
</comment>
<evidence type="ECO:0000256" key="3">
    <source>
        <dbReference type="ARBA" id="ARBA00022859"/>
    </source>
</evidence>
<evidence type="ECO:0000313" key="7">
    <source>
        <dbReference type="Proteomes" id="UP000838756"/>
    </source>
</evidence>
<dbReference type="GO" id="GO:0008270">
    <property type="term" value="F:zinc ion binding"/>
    <property type="evidence" value="ECO:0007669"/>
    <property type="project" value="InterPro"/>
</dbReference>
<dbReference type="InterPro" id="IPR002502">
    <property type="entry name" value="Amidase_domain"/>
</dbReference>
<feature type="domain" description="N-acetylmuramoyl-L-alanine amidase" evidence="4">
    <location>
        <begin position="87"/>
        <end position="222"/>
    </location>
</feature>
<comment type="similarity">
    <text evidence="1">Belongs to the N-acetylmuramoyl-L-alanine amidase 2 family.</text>
</comment>
<dbReference type="EMBL" id="CAKXAJ010025116">
    <property type="protein sequence ID" value="CAH2235248.1"/>
    <property type="molecule type" value="Genomic_DNA"/>
</dbReference>
<dbReference type="PANTHER" id="PTHR11022">
    <property type="entry name" value="PEPTIDOGLYCAN RECOGNITION PROTEIN"/>
    <property type="match status" value="1"/>
</dbReference>